<reference evidence="2" key="2">
    <citation type="submission" date="2023-05" db="EMBL/GenBank/DDBJ databases">
        <authorList>
            <consortium name="Lawrence Berkeley National Laboratory"/>
            <person name="Steindorff A."/>
            <person name="Hensen N."/>
            <person name="Bonometti L."/>
            <person name="Westerberg I."/>
            <person name="Brannstrom I.O."/>
            <person name="Guillou S."/>
            <person name="Cros-Aarteil S."/>
            <person name="Calhoun S."/>
            <person name="Haridas S."/>
            <person name="Kuo A."/>
            <person name="Mondo S."/>
            <person name="Pangilinan J."/>
            <person name="Riley R."/>
            <person name="Labutti K."/>
            <person name="Andreopoulos B."/>
            <person name="Lipzen A."/>
            <person name="Chen C."/>
            <person name="Yanf M."/>
            <person name="Daum C."/>
            <person name="Ng V."/>
            <person name="Clum A."/>
            <person name="Ohm R."/>
            <person name="Martin F."/>
            <person name="Silar P."/>
            <person name="Natvig D."/>
            <person name="Lalanne C."/>
            <person name="Gautier V."/>
            <person name="Ament-Velasquez S.L."/>
            <person name="Kruys A."/>
            <person name="Hutchinson M.I."/>
            <person name="Powell A.J."/>
            <person name="Barry K."/>
            <person name="Miller A.N."/>
            <person name="Grigoriev I.V."/>
            <person name="Debuchy R."/>
            <person name="Gladieux P."/>
            <person name="Thoren M.H."/>
            <person name="Johannesson H."/>
        </authorList>
    </citation>
    <scope>NUCLEOTIDE SEQUENCE</scope>
    <source>
        <strain evidence="2">CBS 141.50</strain>
    </source>
</reference>
<dbReference type="Proteomes" id="UP001302676">
    <property type="component" value="Unassembled WGS sequence"/>
</dbReference>
<feature type="compositionally biased region" description="Low complexity" evidence="1">
    <location>
        <begin position="367"/>
        <end position="377"/>
    </location>
</feature>
<feature type="compositionally biased region" description="Acidic residues" evidence="1">
    <location>
        <begin position="357"/>
        <end position="366"/>
    </location>
</feature>
<reference evidence="2" key="1">
    <citation type="journal article" date="2023" name="Mol. Phylogenet. Evol.">
        <title>Genome-scale phylogeny and comparative genomics of the fungal order Sordariales.</title>
        <authorList>
            <person name="Hensen N."/>
            <person name="Bonometti L."/>
            <person name="Westerberg I."/>
            <person name="Brannstrom I.O."/>
            <person name="Guillou S."/>
            <person name="Cros-Aarteil S."/>
            <person name="Calhoun S."/>
            <person name="Haridas S."/>
            <person name="Kuo A."/>
            <person name="Mondo S."/>
            <person name="Pangilinan J."/>
            <person name="Riley R."/>
            <person name="LaButti K."/>
            <person name="Andreopoulos B."/>
            <person name="Lipzen A."/>
            <person name="Chen C."/>
            <person name="Yan M."/>
            <person name="Daum C."/>
            <person name="Ng V."/>
            <person name="Clum A."/>
            <person name="Steindorff A."/>
            <person name="Ohm R.A."/>
            <person name="Martin F."/>
            <person name="Silar P."/>
            <person name="Natvig D.O."/>
            <person name="Lalanne C."/>
            <person name="Gautier V."/>
            <person name="Ament-Velasquez S.L."/>
            <person name="Kruys A."/>
            <person name="Hutchinson M.I."/>
            <person name="Powell A.J."/>
            <person name="Barry K."/>
            <person name="Miller A.N."/>
            <person name="Grigoriev I.V."/>
            <person name="Debuchy R."/>
            <person name="Gladieux P."/>
            <person name="Hiltunen Thoren M."/>
            <person name="Johannesson H."/>
        </authorList>
    </citation>
    <scope>NUCLEOTIDE SEQUENCE</scope>
    <source>
        <strain evidence="2">CBS 141.50</strain>
    </source>
</reference>
<proteinExistence type="predicted"/>
<dbReference type="GeneID" id="87813267"/>
<feature type="compositionally biased region" description="Basic residues" evidence="1">
    <location>
        <begin position="482"/>
        <end position="494"/>
    </location>
</feature>
<feature type="compositionally biased region" description="Basic and acidic residues" evidence="1">
    <location>
        <begin position="404"/>
        <end position="432"/>
    </location>
</feature>
<gene>
    <name evidence="2" type="ORF">C8A04DRAFT_10624</name>
</gene>
<name>A0AAN6V640_9PEZI</name>
<feature type="non-terminal residue" evidence="2">
    <location>
        <position position="1"/>
    </location>
</feature>
<dbReference type="EMBL" id="MU853568">
    <property type="protein sequence ID" value="KAK4145487.1"/>
    <property type="molecule type" value="Genomic_DNA"/>
</dbReference>
<keyword evidence="3" id="KW-1185">Reference proteome</keyword>
<comment type="caution">
    <text evidence="2">The sequence shown here is derived from an EMBL/GenBank/DDBJ whole genome shotgun (WGS) entry which is preliminary data.</text>
</comment>
<organism evidence="2 3">
    <name type="scientific">Dichotomopilus funicola</name>
    <dbReference type="NCBI Taxonomy" id="1934379"/>
    <lineage>
        <taxon>Eukaryota</taxon>
        <taxon>Fungi</taxon>
        <taxon>Dikarya</taxon>
        <taxon>Ascomycota</taxon>
        <taxon>Pezizomycotina</taxon>
        <taxon>Sordariomycetes</taxon>
        <taxon>Sordariomycetidae</taxon>
        <taxon>Sordariales</taxon>
        <taxon>Chaetomiaceae</taxon>
        <taxon>Dichotomopilus</taxon>
    </lineage>
</organism>
<feature type="region of interest" description="Disordered" evidence="1">
    <location>
        <begin position="404"/>
        <end position="494"/>
    </location>
</feature>
<accession>A0AAN6V640</accession>
<feature type="region of interest" description="Disordered" evidence="1">
    <location>
        <begin position="357"/>
        <end position="377"/>
    </location>
</feature>
<evidence type="ECO:0000256" key="1">
    <source>
        <dbReference type="SAM" id="MobiDB-lite"/>
    </source>
</evidence>
<evidence type="ECO:0000313" key="3">
    <source>
        <dbReference type="Proteomes" id="UP001302676"/>
    </source>
</evidence>
<evidence type="ECO:0000313" key="2">
    <source>
        <dbReference type="EMBL" id="KAK4145487.1"/>
    </source>
</evidence>
<dbReference type="RefSeq" id="XP_062638858.1">
    <property type="nucleotide sequence ID" value="XM_062776654.1"/>
</dbReference>
<protein>
    <submittedName>
        <fullName evidence="2">Uncharacterized protein</fullName>
    </submittedName>
</protein>
<dbReference type="AlphaFoldDB" id="A0AAN6V640"/>
<sequence>APRKRRMPLVPEPFESVVISRQAVSLGSDSTMAKTWARFCPNLNIPQYRETLSEEKKTELDQRATKLWRRSIRNHFQKSSEFRWEVCAWHDAFGLIMEDEGLRMSLTLVSYRDKRPYEYVEKDDSGQITVKTRIPDGTLGLRAYDDYDLKRGYPCTVPACKEDHSTKKPDQRLSEDRLRAMMLNPECALIVDGVWGKTDLVFPFAVYEAKKGASSYEIEAAESQIHHACQTYLAMLDDLARNPDNVAEYQTTESSKYQLFAFTSCGSYWEVYVAWKFLDDCFVETIWKGDVKQFSRAFDLICIIDQIHEYAAKHHREFVMKHLEAWHTRHEKSQDAKEYLPDAFFTACEAIENMDLSDSDEVDSELDSTSGESDSSSISFHYGDLDWQQELNWEPPMWYRLKAESKTARQDKVRQTRERNRKLREELPRRQNLEGISLRAQDRPSESQAAKNEAPKRGRGRPAKASSRATRVTKTAPPVTRRSTRTRTVTRGKN</sequence>